<evidence type="ECO:0000313" key="2">
    <source>
        <dbReference type="EMBL" id="MBB4098291.1"/>
    </source>
</evidence>
<evidence type="ECO:0000256" key="1">
    <source>
        <dbReference type="SAM" id="MobiDB-lite"/>
    </source>
</evidence>
<accession>A0A7W6JRM2</accession>
<comment type="caution">
    <text evidence="2">The sequence shown here is derived from an EMBL/GenBank/DDBJ whole genome shotgun (WGS) entry which is preliminary data.</text>
</comment>
<dbReference type="RefSeq" id="WP_183996969.1">
    <property type="nucleotide sequence ID" value="NZ_JACIEH010000002.1"/>
</dbReference>
<feature type="compositionally biased region" description="Basic and acidic residues" evidence="1">
    <location>
        <begin position="90"/>
        <end position="102"/>
    </location>
</feature>
<organism evidence="2 3">
    <name type="scientific">Sphingomonas kyeonggiensis</name>
    <dbReference type="NCBI Taxonomy" id="1268553"/>
    <lineage>
        <taxon>Bacteria</taxon>
        <taxon>Pseudomonadati</taxon>
        <taxon>Pseudomonadota</taxon>
        <taxon>Alphaproteobacteria</taxon>
        <taxon>Sphingomonadales</taxon>
        <taxon>Sphingomonadaceae</taxon>
        <taxon>Sphingomonas</taxon>
    </lineage>
</organism>
<reference evidence="2 3" key="1">
    <citation type="submission" date="2020-08" db="EMBL/GenBank/DDBJ databases">
        <title>Genomic Encyclopedia of Type Strains, Phase IV (KMG-IV): sequencing the most valuable type-strain genomes for metagenomic binning, comparative biology and taxonomic classification.</title>
        <authorList>
            <person name="Goeker M."/>
        </authorList>
    </citation>
    <scope>NUCLEOTIDE SEQUENCE [LARGE SCALE GENOMIC DNA]</scope>
    <source>
        <strain evidence="2 3">DSM 101806</strain>
    </source>
</reference>
<dbReference type="AlphaFoldDB" id="A0A7W6JRM2"/>
<feature type="region of interest" description="Disordered" evidence="1">
    <location>
        <begin position="1"/>
        <end position="102"/>
    </location>
</feature>
<gene>
    <name evidence="2" type="ORF">GGR46_001855</name>
</gene>
<feature type="compositionally biased region" description="Basic and acidic residues" evidence="1">
    <location>
        <begin position="39"/>
        <end position="59"/>
    </location>
</feature>
<keyword evidence="3" id="KW-1185">Reference proteome</keyword>
<dbReference type="Proteomes" id="UP000557392">
    <property type="component" value="Unassembled WGS sequence"/>
</dbReference>
<evidence type="ECO:0000313" key="3">
    <source>
        <dbReference type="Proteomes" id="UP000557392"/>
    </source>
</evidence>
<sequence length="116" mass="12347">MEANPIDPALDRMSVAPGPDEETKRTPAQSADAGTDESIAERLYRNPESKEARLDRGLDESMDASDPPASTQPVHNHGHDELPESSGYDPKAEAKLAKAGEEKGVVGRILSKIGLG</sequence>
<proteinExistence type="predicted"/>
<name>A0A7W6JRM2_9SPHN</name>
<protein>
    <submittedName>
        <fullName evidence="2">Uncharacterized protein</fullName>
    </submittedName>
</protein>
<dbReference type="EMBL" id="JACIEH010000002">
    <property type="protein sequence ID" value="MBB4098291.1"/>
    <property type="molecule type" value="Genomic_DNA"/>
</dbReference>